<dbReference type="Pfam" id="PF02785">
    <property type="entry name" value="Biotin_carb_C"/>
    <property type="match status" value="1"/>
</dbReference>
<evidence type="ECO:0000256" key="2">
    <source>
        <dbReference type="ARBA" id="ARBA00022741"/>
    </source>
</evidence>
<proteinExistence type="predicted"/>
<dbReference type="InterPro" id="IPR005482">
    <property type="entry name" value="Biotin_COase_C"/>
</dbReference>
<dbReference type="GO" id="GO:0016874">
    <property type="term" value="F:ligase activity"/>
    <property type="evidence" value="ECO:0007669"/>
    <property type="project" value="UniProtKB-KW"/>
</dbReference>
<sequence>MNKVLIANRGEIARRIIRTARAMGLKTVAVYSEADQDLPFVEEADEAIALGGKRPLESYLKQDKILDVARRTGADAVHPGYGFLSENAAFAQAVRQAGLTFIGPEPKLVAMMGDKAVARSVAEAHGVPVVPGTEGLPDVSAARIEARALGYPVMLKAKAGGGGIGMQRIDDEAMLEKSFAQAENRARAAFGDGTLYLEKALVRARHVEVQIAADRGGEVVHLFERDCSLQRRHQKVVEESPAPELPLRLREKIWEAAVRLARGVSYTNVGTIEFLVEPEKETFYFLEMNTRLQVEHGITELVTGEDLVAWQFLISMGEPLPKKQFELYAKGAAAEFRIYAEDPVTFYPSPGTLQTYEVPHGEGVRVDDGYRAGNVVSPFYDPLLGKLMVHAPDRAALLTRARDALSAYRIEGVKTNIPLLLKVLDDPRFIEGAVHTEFFTQPM</sequence>
<evidence type="ECO:0000313" key="8">
    <source>
        <dbReference type="EMBL" id="PTQ56494.1"/>
    </source>
</evidence>
<evidence type="ECO:0000259" key="7">
    <source>
        <dbReference type="PROSITE" id="PS50979"/>
    </source>
</evidence>
<dbReference type="PROSITE" id="PS00867">
    <property type="entry name" value="CPSASE_2"/>
    <property type="match status" value="1"/>
</dbReference>
<dbReference type="InterPro" id="IPR011764">
    <property type="entry name" value="Biotin_carboxylation_dom"/>
</dbReference>
<keyword evidence="1" id="KW-0436">Ligase</keyword>
<dbReference type="Pfam" id="PF02786">
    <property type="entry name" value="CPSase_L_D2"/>
    <property type="match status" value="1"/>
</dbReference>
<dbReference type="FunFam" id="3.40.50.20:FF:000010">
    <property type="entry name" value="Propionyl-CoA carboxylase subunit alpha"/>
    <property type="match status" value="1"/>
</dbReference>
<evidence type="ECO:0000259" key="6">
    <source>
        <dbReference type="PROSITE" id="PS50975"/>
    </source>
</evidence>
<evidence type="ECO:0000256" key="1">
    <source>
        <dbReference type="ARBA" id="ARBA00022598"/>
    </source>
</evidence>
<dbReference type="EMBL" id="PEBX01000026">
    <property type="protein sequence ID" value="PTQ56494.1"/>
    <property type="molecule type" value="Genomic_DNA"/>
</dbReference>
<comment type="caution">
    <text evidence="8">The sequence shown here is derived from an EMBL/GenBank/DDBJ whole genome shotgun (WGS) entry which is preliminary data.</text>
</comment>
<dbReference type="AlphaFoldDB" id="A0A2R6Y1D8"/>
<organism evidence="8 9">
    <name type="scientific">Candidatus Carbonibacillus altaicus</name>
    <dbReference type="NCBI Taxonomy" id="2163959"/>
    <lineage>
        <taxon>Bacteria</taxon>
        <taxon>Bacillati</taxon>
        <taxon>Bacillota</taxon>
        <taxon>Bacilli</taxon>
        <taxon>Bacillales</taxon>
        <taxon>Candidatus Carbonibacillus</taxon>
    </lineage>
</organism>
<dbReference type="Pfam" id="PF00289">
    <property type="entry name" value="Biotin_carb_N"/>
    <property type="match status" value="1"/>
</dbReference>
<evidence type="ECO:0000313" key="9">
    <source>
        <dbReference type="Proteomes" id="UP000244338"/>
    </source>
</evidence>
<dbReference type="PROSITE" id="PS50975">
    <property type="entry name" value="ATP_GRASP"/>
    <property type="match status" value="1"/>
</dbReference>
<dbReference type="GO" id="GO:0046872">
    <property type="term" value="F:metal ion binding"/>
    <property type="evidence" value="ECO:0007669"/>
    <property type="project" value="InterPro"/>
</dbReference>
<evidence type="ECO:0000256" key="4">
    <source>
        <dbReference type="ARBA" id="ARBA00023267"/>
    </source>
</evidence>
<evidence type="ECO:0000256" key="5">
    <source>
        <dbReference type="PROSITE-ProRule" id="PRU00409"/>
    </source>
</evidence>
<dbReference type="InterPro" id="IPR005479">
    <property type="entry name" value="CPAse_ATP-bd"/>
</dbReference>
<dbReference type="InterPro" id="IPR011761">
    <property type="entry name" value="ATP-grasp"/>
</dbReference>
<protein>
    <submittedName>
        <fullName evidence="8">Biotin carboxylase of methylcrotonyl-CoA carboxylase</fullName>
    </submittedName>
</protein>
<name>A0A2R6Y1D8_9BACL</name>
<dbReference type="InterPro" id="IPR016185">
    <property type="entry name" value="PreATP-grasp_dom_sf"/>
</dbReference>
<dbReference type="PROSITE" id="PS50979">
    <property type="entry name" value="BC"/>
    <property type="match status" value="1"/>
</dbReference>
<keyword evidence="2 5" id="KW-0547">Nucleotide-binding</keyword>
<keyword evidence="4" id="KW-0092">Biotin</keyword>
<dbReference type="InterPro" id="IPR011054">
    <property type="entry name" value="Rudment_hybrid_motif"/>
</dbReference>
<dbReference type="InterPro" id="IPR050856">
    <property type="entry name" value="Biotin_carboxylase_complex"/>
</dbReference>
<dbReference type="PANTHER" id="PTHR18866:SF128">
    <property type="entry name" value="UREA AMIDOLYASE"/>
    <property type="match status" value="1"/>
</dbReference>
<dbReference type="SUPFAM" id="SSF56059">
    <property type="entry name" value="Glutathione synthetase ATP-binding domain-like"/>
    <property type="match status" value="1"/>
</dbReference>
<dbReference type="SMART" id="SM00878">
    <property type="entry name" value="Biotin_carb_C"/>
    <property type="match status" value="1"/>
</dbReference>
<feature type="domain" description="ATP-grasp" evidence="6">
    <location>
        <begin position="119"/>
        <end position="316"/>
    </location>
</feature>
<dbReference type="PANTHER" id="PTHR18866">
    <property type="entry name" value="CARBOXYLASE:PYRUVATE/ACETYL-COA/PROPIONYL-COA CARBOXYLASE"/>
    <property type="match status" value="1"/>
</dbReference>
<dbReference type="Proteomes" id="UP000244338">
    <property type="component" value="Unassembled WGS sequence"/>
</dbReference>
<dbReference type="GO" id="GO:0005524">
    <property type="term" value="F:ATP binding"/>
    <property type="evidence" value="ECO:0007669"/>
    <property type="project" value="UniProtKB-UniRule"/>
</dbReference>
<reference evidence="9" key="1">
    <citation type="journal article" date="2018" name="Sci. Rep.">
        <title>Lignite coal burning seam in the remote Altai Mountains harbors a hydrogen-driven thermophilic microbial community.</title>
        <authorList>
            <person name="Kadnikov V.V."/>
            <person name="Mardanov A.V."/>
            <person name="Ivasenko D.A."/>
            <person name="Antsiferov D.V."/>
            <person name="Beletsky A.V."/>
            <person name="Karnachuk O.V."/>
            <person name="Ravin N.V."/>
        </authorList>
    </citation>
    <scope>NUCLEOTIDE SEQUENCE [LARGE SCALE GENOMIC DNA]</scope>
</reference>
<dbReference type="Gene3D" id="3.30.470.20">
    <property type="entry name" value="ATP-grasp fold, B domain"/>
    <property type="match status" value="1"/>
</dbReference>
<evidence type="ECO:0000256" key="3">
    <source>
        <dbReference type="ARBA" id="ARBA00022840"/>
    </source>
</evidence>
<dbReference type="SUPFAM" id="SSF52440">
    <property type="entry name" value="PreATP-grasp domain"/>
    <property type="match status" value="1"/>
</dbReference>
<feature type="domain" description="Biotin carboxylation" evidence="7">
    <location>
        <begin position="1"/>
        <end position="443"/>
    </location>
</feature>
<dbReference type="SUPFAM" id="SSF51246">
    <property type="entry name" value="Rudiment single hybrid motif"/>
    <property type="match status" value="1"/>
</dbReference>
<keyword evidence="3 5" id="KW-0067">ATP-binding</keyword>
<dbReference type="InterPro" id="IPR005481">
    <property type="entry name" value="BC-like_N"/>
</dbReference>
<gene>
    <name evidence="8" type="ORF">BSOLF_0129</name>
</gene>
<accession>A0A2R6Y1D8</accession>